<dbReference type="InterPro" id="IPR051229">
    <property type="entry name" value="ALYREF_mRNA_export"/>
</dbReference>
<dbReference type="PROSITE" id="PS50102">
    <property type="entry name" value="RRM"/>
    <property type="match status" value="1"/>
</dbReference>
<dbReference type="SMART" id="SM00360">
    <property type="entry name" value="RRM"/>
    <property type="match status" value="1"/>
</dbReference>
<feature type="region of interest" description="Disordered" evidence="3">
    <location>
        <begin position="176"/>
        <end position="238"/>
    </location>
</feature>
<dbReference type="GO" id="GO:0003729">
    <property type="term" value="F:mRNA binding"/>
    <property type="evidence" value="ECO:0007669"/>
    <property type="project" value="TreeGrafter"/>
</dbReference>
<dbReference type="EMBL" id="JAAAUQ010000703">
    <property type="protein sequence ID" value="KAF9148158.1"/>
    <property type="molecule type" value="Genomic_DNA"/>
</dbReference>
<dbReference type="InterPro" id="IPR000504">
    <property type="entry name" value="RRM_dom"/>
</dbReference>
<evidence type="ECO:0000256" key="3">
    <source>
        <dbReference type="SAM" id="MobiDB-lite"/>
    </source>
</evidence>
<dbReference type="PANTHER" id="PTHR19965">
    <property type="entry name" value="RNA AND EXPORT FACTOR BINDING PROTEIN"/>
    <property type="match status" value="1"/>
</dbReference>
<dbReference type="SMART" id="SM01218">
    <property type="entry name" value="FoP_duplication"/>
    <property type="match status" value="1"/>
</dbReference>
<dbReference type="Gene3D" id="3.30.70.330">
    <property type="match status" value="1"/>
</dbReference>
<keyword evidence="1 2" id="KW-0694">RNA-binding</keyword>
<dbReference type="PANTHER" id="PTHR19965:SF35">
    <property type="entry name" value="RNA ANNEALING PROTEIN YRA1"/>
    <property type="match status" value="1"/>
</dbReference>
<dbReference type="GO" id="GO:0005634">
    <property type="term" value="C:nucleus"/>
    <property type="evidence" value="ECO:0007669"/>
    <property type="project" value="TreeGrafter"/>
</dbReference>
<keyword evidence="6" id="KW-1185">Reference proteome</keyword>
<dbReference type="SUPFAM" id="SSF54928">
    <property type="entry name" value="RNA-binding domain, RBD"/>
    <property type="match status" value="1"/>
</dbReference>
<proteinExistence type="predicted"/>
<dbReference type="InterPro" id="IPR035979">
    <property type="entry name" value="RBD_domain_sf"/>
</dbReference>
<comment type="caution">
    <text evidence="5">The sequence shown here is derived from an EMBL/GenBank/DDBJ whole genome shotgun (WGS) entry which is preliminary data.</text>
</comment>
<dbReference type="AlphaFoldDB" id="A0A9P5RWY1"/>
<name>A0A9P5RWY1_9FUNG</name>
<dbReference type="InterPro" id="IPR025715">
    <property type="entry name" value="FoP_C"/>
</dbReference>
<dbReference type="InterPro" id="IPR012677">
    <property type="entry name" value="Nucleotide-bd_a/b_plait_sf"/>
</dbReference>
<evidence type="ECO:0000256" key="2">
    <source>
        <dbReference type="PROSITE-ProRule" id="PRU00176"/>
    </source>
</evidence>
<dbReference type="Pfam" id="PF13865">
    <property type="entry name" value="FoP_duplication"/>
    <property type="match status" value="1"/>
</dbReference>
<feature type="domain" description="RRM" evidence="4">
    <location>
        <begin position="84"/>
        <end position="162"/>
    </location>
</feature>
<evidence type="ECO:0000256" key="1">
    <source>
        <dbReference type="ARBA" id="ARBA00022884"/>
    </source>
</evidence>
<accession>A0A9P5RWY1</accession>
<dbReference type="Proteomes" id="UP000748756">
    <property type="component" value="Unassembled WGS sequence"/>
</dbReference>
<evidence type="ECO:0000313" key="6">
    <source>
        <dbReference type="Proteomes" id="UP000748756"/>
    </source>
</evidence>
<feature type="compositionally biased region" description="Low complexity" evidence="3">
    <location>
        <begin position="176"/>
        <end position="196"/>
    </location>
</feature>
<dbReference type="GO" id="GO:0006406">
    <property type="term" value="P:mRNA export from nucleus"/>
    <property type="evidence" value="ECO:0007669"/>
    <property type="project" value="TreeGrafter"/>
</dbReference>
<organism evidence="5 6">
    <name type="scientific">Linnemannia schmuckeri</name>
    <dbReference type="NCBI Taxonomy" id="64567"/>
    <lineage>
        <taxon>Eukaryota</taxon>
        <taxon>Fungi</taxon>
        <taxon>Fungi incertae sedis</taxon>
        <taxon>Mucoromycota</taxon>
        <taxon>Mortierellomycotina</taxon>
        <taxon>Mortierellomycetes</taxon>
        <taxon>Mortierellales</taxon>
        <taxon>Mortierellaceae</taxon>
        <taxon>Linnemannia</taxon>
    </lineage>
</organism>
<evidence type="ECO:0000259" key="4">
    <source>
        <dbReference type="PROSITE" id="PS50102"/>
    </source>
</evidence>
<dbReference type="Pfam" id="PF00076">
    <property type="entry name" value="RRM_1"/>
    <property type="match status" value="1"/>
</dbReference>
<gene>
    <name evidence="5" type="ORF">BG015_010151</name>
</gene>
<feature type="region of interest" description="Disordered" evidence="3">
    <location>
        <begin position="14"/>
        <end position="70"/>
    </location>
</feature>
<dbReference type="OrthoDB" id="346839at2759"/>
<evidence type="ECO:0000313" key="5">
    <source>
        <dbReference type="EMBL" id="KAF9148158.1"/>
    </source>
</evidence>
<reference evidence="5" key="1">
    <citation type="journal article" date="2020" name="Fungal Divers.">
        <title>Resolving the Mortierellaceae phylogeny through synthesis of multi-gene phylogenetics and phylogenomics.</title>
        <authorList>
            <person name="Vandepol N."/>
            <person name="Liber J."/>
            <person name="Desiro A."/>
            <person name="Na H."/>
            <person name="Kennedy M."/>
            <person name="Barry K."/>
            <person name="Grigoriev I.V."/>
            <person name="Miller A.N."/>
            <person name="O'Donnell K."/>
            <person name="Stajich J.E."/>
            <person name="Bonito G."/>
        </authorList>
    </citation>
    <scope>NUCLEOTIDE SEQUENCE</scope>
    <source>
        <strain evidence="5">NRRL 6426</strain>
    </source>
</reference>
<feature type="compositionally biased region" description="Low complexity" evidence="3">
    <location>
        <begin position="37"/>
        <end position="47"/>
    </location>
</feature>
<sequence>MTSALDMSLADIIKTQKAERPARKGAARGARTGGRASGRTSGPTRTGRQARDKKPYTAGAQQYKATPVAPLHTSVIRQSVPDGSKMNVSNLDARVSAEDLKLVFSSRVGPLKKCTLMYDQKGKSTGTALIHFNRVGDAAIAMQKFNGVPLDGKPMRIELIIAPGAVQAALPVANAPRAPRAAGNSNNQRQPQRGQGAARGGDRAGRGRSRGGRQGEKKTPKTADQLDAEMTDYMQVDA</sequence>
<protein>
    <recommendedName>
        <fullName evidence="4">RRM domain-containing protein</fullName>
    </recommendedName>
</protein>